<sequence>CHNLKTNWKYPPAAIIYELKTYGDGTILVHLVSSENSSAVTNLNCIRPILYFRIFRPNGKINSINLNVTGIIPDFNFCKTKVGRTYKNYLKVYPLITENILVTYVNSTDVFSASVYGLLISWKGEIISSTFLRKAPVKNKSVSPPGTLYFPRNRNLIGFVYAALQPDTGDIDWGLFTMPIPTNNRQINLTREGVIKNDGGSMINFVAFPTAAGDYCLVVARSYDVSNTSSPQFDITLQSHLKVDAHFIYTTETGNTIPSMLYSSSIENLNVFAIACSADYSGLGNMCHLYFANDNSTMAYPFTLNIVFLSIGSVDRAVSNELGLNIRTTDYLSLDPLYYQGFLLTVHRPQQTGQIIYGYMINATGQFVSNWTLPQPFKTNSTEDVYGILPNNSIAYALQTDASNWTIDYKKLPMMTMLGDNGYFNPQINSTFPSIDDTVPLRTNKISINYKQAVTLSDGNISVFQLQDIYGDNLLRQTYSGTSGYCNLTTDSLTITCYILESTFNLPNAVYYVLVDPDFVRLNSSNEPLLGIEKLVWAFKSSQAIIEPYSAIIKSIIRLDVAGTASFENLTSEGKKEFINQINHELATCVPVKVTRFHNEHDYQYDPQSFEKRILLPLTIFGNSNIIENSSIIKNSSIIEENSLHVFWDLDVLIKNSNLTLISRMKNTKLLDSRFGIIRAHHFTESLFY</sequence>
<dbReference type="Proteomes" id="UP000789860">
    <property type="component" value="Unassembled WGS sequence"/>
</dbReference>
<comment type="caution">
    <text evidence="1">The sequence shown here is derived from an EMBL/GenBank/DDBJ whole genome shotgun (WGS) entry which is preliminary data.</text>
</comment>
<feature type="non-terminal residue" evidence="1">
    <location>
        <position position="1"/>
    </location>
</feature>
<name>A0ACA9KHG8_9GLOM</name>
<dbReference type="EMBL" id="CAJVPM010001782">
    <property type="protein sequence ID" value="CAG8473734.1"/>
    <property type="molecule type" value="Genomic_DNA"/>
</dbReference>
<accession>A0ACA9KHG8</accession>
<keyword evidence="2" id="KW-1185">Reference proteome</keyword>
<protein>
    <submittedName>
        <fullName evidence="1">1045_t:CDS:1</fullName>
    </submittedName>
</protein>
<evidence type="ECO:0000313" key="1">
    <source>
        <dbReference type="EMBL" id="CAG8473734.1"/>
    </source>
</evidence>
<evidence type="ECO:0000313" key="2">
    <source>
        <dbReference type="Proteomes" id="UP000789860"/>
    </source>
</evidence>
<gene>
    <name evidence="1" type="ORF">SCALOS_LOCUS2141</name>
</gene>
<reference evidence="1" key="1">
    <citation type="submission" date="2021-06" db="EMBL/GenBank/DDBJ databases">
        <authorList>
            <person name="Kallberg Y."/>
            <person name="Tangrot J."/>
            <person name="Rosling A."/>
        </authorList>
    </citation>
    <scope>NUCLEOTIDE SEQUENCE</scope>
    <source>
        <strain evidence="1">AU212A</strain>
    </source>
</reference>
<organism evidence="1 2">
    <name type="scientific">Scutellospora calospora</name>
    <dbReference type="NCBI Taxonomy" id="85575"/>
    <lineage>
        <taxon>Eukaryota</taxon>
        <taxon>Fungi</taxon>
        <taxon>Fungi incertae sedis</taxon>
        <taxon>Mucoromycota</taxon>
        <taxon>Glomeromycotina</taxon>
        <taxon>Glomeromycetes</taxon>
        <taxon>Diversisporales</taxon>
        <taxon>Gigasporaceae</taxon>
        <taxon>Scutellospora</taxon>
    </lineage>
</organism>
<proteinExistence type="predicted"/>